<dbReference type="EMBL" id="KV454298">
    <property type="protein sequence ID" value="ODQ71323.1"/>
    <property type="molecule type" value="Genomic_DNA"/>
</dbReference>
<proteinExistence type="predicted"/>
<dbReference type="GO" id="GO:0004298">
    <property type="term" value="F:threonine-type endopeptidase activity"/>
    <property type="evidence" value="ECO:0007669"/>
    <property type="project" value="InterPro"/>
</dbReference>
<dbReference type="OrthoDB" id="77601at2759"/>
<dbReference type="GO" id="GO:0051604">
    <property type="term" value="P:protein maturation"/>
    <property type="evidence" value="ECO:0007669"/>
    <property type="project" value="TreeGrafter"/>
</dbReference>
<dbReference type="InterPro" id="IPR037464">
    <property type="entry name" value="Taspase1"/>
</dbReference>
<reference evidence="3 4" key="1">
    <citation type="journal article" date="2016" name="Proc. Natl. Acad. Sci. U.S.A.">
        <title>Comparative genomics of biotechnologically important yeasts.</title>
        <authorList>
            <person name="Riley R."/>
            <person name="Haridas S."/>
            <person name="Wolfe K.H."/>
            <person name="Lopes M.R."/>
            <person name="Hittinger C.T."/>
            <person name="Goeker M."/>
            <person name="Salamov A.A."/>
            <person name="Wisecaver J.H."/>
            <person name="Long T.M."/>
            <person name="Calvey C.H."/>
            <person name="Aerts A.L."/>
            <person name="Barry K.W."/>
            <person name="Choi C."/>
            <person name="Clum A."/>
            <person name="Coughlan A.Y."/>
            <person name="Deshpande S."/>
            <person name="Douglass A.P."/>
            <person name="Hanson S.J."/>
            <person name="Klenk H.-P."/>
            <person name="LaButti K.M."/>
            <person name="Lapidus A."/>
            <person name="Lindquist E.A."/>
            <person name="Lipzen A.M."/>
            <person name="Meier-Kolthoff J.P."/>
            <person name="Ohm R.A."/>
            <person name="Otillar R.P."/>
            <person name="Pangilinan J.L."/>
            <person name="Peng Y."/>
            <person name="Rokas A."/>
            <person name="Rosa C.A."/>
            <person name="Scheuner C."/>
            <person name="Sibirny A.A."/>
            <person name="Slot J.C."/>
            <person name="Stielow J.B."/>
            <person name="Sun H."/>
            <person name="Kurtzman C.P."/>
            <person name="Blackwell M."/>
            <person name="Grigoriev I.V."/>
            <person name="Jeffries T.W."/>
        </authorList>
    </citation>
    <scope>NUCLEOTIDE SEQUENCE [LARGE SCALE GENOMIC DNA]</scope>
    <source>
        <strain evidence="3 4">NRRL Y-11557</strain>
    </source>
</reference>
<feature type="active site" description="Nucleophile" evidence="1">
    <location>
        <position position="185"/>
    </location>
</feature>
<dbReference type="CDD" id="cd04514">
    <property type="entry name" value="Taspase1_like"/>
    <property type="match status" value="1"/>
</dbReference>
<dbReference type="InterPro" id="IPR029055">
    <property type="entry name" value="Ntn_hydrolases_N"/>
</dbReference>
<dbReference type="AlphaFoldDB" id="A0A1E3Q0V1"/>
<sequence>MAFIAVHLGAGFHSKKHEYEYNELCRRACIAGMKLLKSGASSVAAAAQVCKMLEDDKITNAGAGSNLTTAGEVECDASIMCTYHNRGAAVGCISGVKNPILAAEKLLSESFKQLSHGRVSPLFLVAHGARQFAERVGLEIASKSEMLSESAIMRFEHWTEVLADDMRVAHTHNSDIENEDMITDTVGVICLDMKGELAVASSSGGVTMKQPGRVGPAAMIGSGVWTVTAKDSKVAVCTSGTGEDIISTNLACRCAESQMTTSDELESLSMLMKDDFVQSQAVQLRPPAAGLLSMKLTQSDESHLLRLCYAHTTPSMSVGYMAHNARSPSLIMSRSKEGSLGQPVIGGYAKRINLLDT</sequence>
<dbReference type="STRING" id="675824.A0A1E3Q0V1"/>
<name>A0A1E3Q0V1_LIPST</name>
<dbReference type="Proteomes" id="UP000094385">
    <property type="component" value="Unassembled WGS sequence"/>
</dbReference>
<dbReference type="InterPro" id="IPR000246">
    <property type="entry name" value="Peptidase_T2"/>
</dbReference>
<dbReference type="PANTHER" id="PTHR10188:SF8">
    <property type="entry name" value="THREONINE ASPARTASE 1"/>
    <property type="match status" value="1"/>
</dbReference>
<organism evidence="3 4">
    <name type="scientific">Lipomyces starkeyi NRRL Y-11557</name>
    <dbReference type="NCBI Taxonomy" id="675824"/>
    <lineage>
        <taxon>Eukaryota</taxon>
        <taxon>Fungi</taxon>
        <taxon>Dikarya</taxon>
        <taxon>Ascomycota</taxon>
        <taxon>Saccharomycotina</taxon>
        <taxon>Lipomycetes</taxon>
        <taxon>Lipomycetales</taxon>
        <taxon>Lipomycetaceae</taxon>
        <taxon>Lipomyces</taxon>
    </lineage>
</organism>
<protein>
    <submittedName>
        <fullName evidence="3">Uncharacterized protein</fullName>
    </submittedName>
</protein>
<evidence type="ECO:0000256" key="2">
    <source>
        <dbReference type="PIRSR" id="PIRSR600246-3"/>
    </source>
</evidence>
<dbReference type="Pfam" id="PF01112">
    <property type="entry name" value="Asparaginase_2"/>
    <property type="match status" value="1"/>
</dbReference>
<accession>A0A1E3Q0V1</accession>
<keyword evidence="4" id="KW-1185">Reference proteome</keyword>
<dbReference type="Gene3D" id="3.60.20.30">
    <property type="entry name" value="(Glycosyl)asparaginase"/>
    <property type="match status" value="1"/>
</dbReference>
<dbReference type="GO" id="GO:0005737">
    <property type="term" value="C:cytoplasm"/>
    <property type="evidence" value="ECO:0007669"/>
    <property type="project" value="TreeGrafter"/>
</dbReference>
<evidence type="ECO:0000256" key="1">
    <source>
        <dbReference type="PIRSR" id="PIRSR600246-1"/>
    </source>
</evidence>
<evidence type="ECO:0000313" key="4">
    <source>
        <dbReference type="Proteomes" id="UP000094385"/>
    </source>
</evidence>
<gene>
    <name evidence="3" type="ORF">LIPSTDRAFT_55998</name>
</gene>
<dbReference type="SUPFAM" id="SSF56235">
    <property type="entry name" value="N-terminal nucleophile aminohydrolases (Ntn hydrolases)"/>
    <property type="match status" value="1"/>
</dbReference>
<feature type="site" description="Cleavage; by autolysis" evidence="2">
    <location>
        <begin position="184"/>
        <end position="185"/>
    </location>
</feature>
<evidence type="ECO:0000313" key="3">
    <source>
        <dbReference type="EMBL" id="ODQ71323.1"/>
    </source>
</evidence>
<dbReference type="PANTHER" id="PTHR10188">
    <property type="entry name" value="L-ASPARAGINASE"/>
    <property type="match status" value="1"/>
</dbReference>